<dbReference type="RefSeq" id="WP_242372986.1">
    <property type="nucleotide sequence ID" value="NZ_JAKRKC020000010.1"/>
</dbReference>
<gene>
    <name evidence="2" type="ORF">MF672_051070</name>
</gene>
<dbReference type="Proteomes" id="UP001317259">
    <property type="component" value="Unassembled WGS sequence"/>
</dbReference>
<dbReference type="EMBL" id="JAKRKC020000010">
    <property type="protein sequence ID" value="MCK2222096.1"/>
    <property type="molecule type" value="Genomic_DNA"/>
</dbReference>
<keyword evidence="1" id="KW-0175">Coiled coil</keyword>
<sequence length="138" mass="14748">MTPAEAAARLGIPTDDYLAFELLVDRMRTPNAEQEELARLRGALERVNEELRKAGIEYPLGAAGVRDLRGFVARAEALAQDQLDTLEAKAAVATQEQAAINQALQAAGVGFPGLEGVQALAGLYSDALARYAHVMEGR</sequence>
<keyword evidence="2" id="KW-0614">Plasmid</keyword>
<reference evidence="2 3" key="1">
    <citation type="submission" date="2022-04" db="EMBL/GenBank/DDBJ databases">
        <title>Genome draft of Actinomadura sp. ATCC 31491.</title>
        <authorList>
            <person name="Shi X."/>
            <person name="Du Y."/>
        </authorList>
    </citation>
    <scope>NUCLEOTIDE SEQUENCE [LARGE SCALE GENOMIC DNA]</scope>
    <source>
        <strain evidence="2 3">ATCC 31491</strain>
        <plasmid evidence="2">unnamed7</plasmid>
    </source>
</reference>
<organism evidence="2 3">
    <name type="scientific">Actinomadura luzonensis</name>
    <dbReference type="NCBI Taxonomy" id="2805427"/>
    <lineage>
        <taxon>Bacteria</taxon>
        <taxon>Bacillati</taxon>
        <taxon>Actinomycetota</taxon>
        <taxon>Actinomycetes</taxon>
        <taxon>Streptosporangiales</taxon>
        <taxon>Thermomonosporaceae</taxon>
        <taxon>Actinomadura</taxon>
    </lineage>
</organism>
<feature type="coiled-coil region" evidence="1">
    <location>
        <begin position="37"/>
        <end position="96"/>
    </location>
</feature>
<geneLocation type="plasmid" evidence="2">
    <name>unnamed7</name>
</geneLocation>
<keyword evidence="3" id="KW-1185">Reference proteome</keyword>
<evidence type="ECO:0000313" key="3">
    <source>
        <dbReference type="Proteomes" id="UP001317259"/>
    </source>
</evidence>
<comment type="caution">
    <text evidence="2">The sequence shown here is derived from an EMBL/GenBank/DDBJ whole genome shotgun (WGS) entry which is preliminary data.</text>
</comment>
<accession>A0ABT0GBZ5</accession>
<proteinExistence type="predicted"/>
<evidence type="ECO:0000313" key="2">
    <source>
        <dbReference type="EMBL" id="MCK2222096.1"/>
    </source>
</evidence>
<name>A0ABT0GBZ5_9ACTN</name>
<protein>
    <submittedName>
        <fullName evidence="2">Uncharacterized protein</fullName>
    </submittedName>
</protein>
<evidence type="ECO:0000256" key="1">
    <source>
        <dbReference type="SAM" id="Coils"/>
    </source>
</evidence>